<protein>
    <submittedName>
        <fullName evidence="1">Alkaline phosphatase family protein</fullName>
    </submittedName>
</protein>
<name>A0ABS3M3F4_9BACT</name>
<evidence type="ECO:0000313" key="1">
    <source>
        <dbReference type="EMBL" id="MBO1362665.1"/>
    </source>
</evidence>
<dbReference type="InterPro" id="IPR002591">
    <property type="entry name" value="Phosphodiest/P_Trfase"/>
</dbReference>
<gene>
    <name evidence="1" type="ORF">JHU38_02545</name>
</gene>
<accession>A0ABS3M3F4</accession>
<reference evidence="1 2" key="1">
    <citation type="submission" date="2021-01" db="EMBL/GenBank/DDBJ databases">
        <title>Prevotella A2931 sp. nov.</title>
        <authorList>
            <person name="Buhl M."/>
            <person name="Oberhettinger P."/>
        </authorList>
    </citation>
    <scope>NUCLEOTIDE SEQUENCE [LARGE SCALE GENOMIC DNA]</scope>
    <source>
        <strain evidence="1 2">A2931</strain>
    </source>
</reference>
<evidence type="ECO:0000313" key="2">
    <source>
        <dbReference type="Proteomes" id="UP000664265"/>
    </source>
</evidence>
<dbReference type="Proteomes" id="UP000664265">
    <property type="component" value="Unassembled WGS sequence"/>
</dbReference>
<comment type="caution">
    <text evidence="1">The sequence shown here is derived from an EMBL/GenBank/DDBJ whole genome shotgun (WGS) entry which is preliminary data.</text>
</comment>
<dbReference type="SUPFAM" id="SSF53649">
    <property type="entry name" value="Alkaline phosphatase-like"/>
    <property type="match status" value="1"/>
</dbReference>
<proteinExistence type="predicted"/>
<dbReference type="RefSeq" id="WP_107582594.1">
    <property type="nucleotide sequence ID" value="NZ_JAERMS010000004.1"/>
</dbReference>
<sequence length="467" mass="52010">MNRYLAFLIAAFTTAEIQAFQLAPRLVVNITVDQLRSDYLEAFSPLFTLNGFKKLLREGKVYETASYPFTPVDRSSALATLSTGTTPFYHGIISTNWLDRKTLRPTYCISDDQFIYSPGNLKTSTLGDEMKVSSHGASIVYAIASMPDAAILSAGHAANNAIWIDHESKRWKGTSFYSNSSEKWFNSLSGKLAIDKQHPSKNDALAAMAVTTIKAAAMGADEITDLLHITLSASAPTEAPVLNWQTEMESVYMQLDNTLSKLINEIELQVGKERVLFVLTSTGRDDEAEDYQNYKIPTGTFYINRTSKLLNVYLSAIYGQGQYVSAYYHNQIYLNHKLIEQKKLSLHNILNSCQELLIQNAGVSDVYTLERLLSDNGTLHKVRNGFNPANSGDIIIEIAPGWKLYNEDTQETSTSRFAFIPFPIIFYGNGLKHENILTPVTVDHIAPTIAKSIRIRAPNACSKSPLF</sequence>
<dbReference type="EMBL" id="JAERMS010000004">
    <property type="protein sequence ID" value="MBO1362665.1"/>
    <property type="molecule type" value="Genomic_DNA"/>
</dbReference>
<dbReference type="InterPro" id="IPR026263">
    <property type="entry name" value="Alkaline_phosphatase_prok"/>
</dbReference>
<dbReference type="CDD" id="cd16016">
    <property type="entry name" value="AP-SPAP"/>
    <property type="match status" value="1"/>
</dbReference>
<dbReference type="Gene3D" id="3.30.1360.150">
    <property type="match status" value="1"/>
</dbReference>
<keyword evidence="2" id="KW-1185">Reference proteome</keyword>
<dbReference type="Pfam" id="PF01663">
    <property type="entry name" value="Phosphodiest"/>
    <property type="match status" value="1"/>
</dbReference>
<dbReference type="Gene3D" id="3.40.720.10">
    <property type="entry name" value="Alkaline Phosphatase, subunit A"/>
    <property type="match status" value="2"/>
</dbReference>
<dbReference type="InterPro" id="IPR017850">
    <property type="entry name" value="Alkaline_phosphatase_core_sf"/>
</dbReference>
<organism evidence="1 2">
    <name type="scientific">Prevotella illustrans</name>
    <dbReference type="NCBI Taxonomy" id="2800387"/>
    <lineage>
        <taxon>Bacteria</taxon>
        <taxon>Pseudomonadati</taxon>
        <taxon>Bacteroidota</taxon>
        <taxon>Bacteroidia</taxon>
        <taxon>Bacteroidales</taxon>
        <taxon>Prevotellaceae</taxon>
        <taxon>Prevotella</taxon>
    </lineage>
</organism>